<reference evidence="14 15" key="1">
    <citation type="submission" date="2016-10" db="EMBL/GenBank/DDBJ databases">
        <authorList>
            <person name="de Groot N.N."/>
        </authorList>
    </citation>
    <scope>NUCLEOTIDE SEQUENCE [LARGE SCALE GENOMIC DNA]</scope>
    <source>
        <strain evidence="14 15">CGMCC 1.11030</strain>
    </source>
</reference>
<evidence type="ECO:0000313" key="15">
    <source>
        <dbReference type="Proteomes" id="UP000199377"/>
    </source>
</evidence>
<dbReference type="GO" id="GO:0009431">
    <property type="term" value="C:bacterial-type flagellum basal body, MS ring"/>
    <property type="evidence" value="ECO:0007669"/>
    <property type="project" value="InterPro"/>
</dbReference>
<keyword evidence="14" id="KW-0969">Cilium</keyword>
<dbReference type="Gene3D" id="3.30.300.30">
    <property type="match status" value="1"/>
</dbReference>
<evidence type="ECO:0000313" key="14">
    <source>
        <dbReference type="EMBL" id="SFI13512.1"/>
    </source>
</evidence>
<dbReference type="InterPro" id="IPR006182">
    <property type="entry name" value="FliF_N_dom"/>
</dbReference>
<feature type="region of interest" description="Disordered" evidence="10">
    <location>
        <begin position="276"/>
        <end position="318"/>
    </location>
</feature>
<dbReference type="InterPro" id="IPR043427">
    <property type="entry name" value="YscJ/FliF"/>
</dbReference>
<keyword evidence="6 11" id="KW-1133">Transmembrane helix</keyword>
<evidence type="ECO:0000256" key="9">
    <source>
        <dbReference type="PIRNR" id="PIRNR004862"/>
    </source>
</evidence>
<dbReference type="EMBL" id="FOQH01000004">
    <property type="protein sequence ID" value="SFI13512.1"/>
    <property type="molecule type" value="Genomic_DNA"/>
</dbReference>
<keyword evidence="4" id="KW-1003">Cell membrane</keyword>
<keyword evidence="14" id="KW-0282">Flagellum</keyword>
<dbReference type="GO" id="GO:0005886">
    <property type="term" value="C:plasma membrane"/>
    <property type="evidence" value="ECO:0007669"/>
    <property type="project" value="UniProtKB-SubCell"/>
</dbReference>
<dbReference type="NCBIfam" id="TIGR00206">
    <property type="entry name" value="fliF"/>
    <property type="match status" value="1"/>
</dbReference>
<dbReference type="InterPro" id="IPR045851">
    <property type="entry name" value="AMP-bd_C_sf"/>
</dbReference>
<proteinExistence type="inferred from homology"/>
<keyword evidence="5 11" id="KW-0812">Transmembrane</keyword>
<keyword evidence="14" id="KW-0966">Cell projection</keyword>
<evidence type="ECO:0000256" key="4">
    <source>
        <dbReference type="ARBA" id="ARBA00022475"/>
    </source>
</evidence>
<evidence type="ECO:0000259" key="13">
    <source>
        <dbReference type="Pfam" id="PF08345"/>
    </source>
</evidence>
<comment type="subcellular location">
    <subcellularLocation>
        <location evidence="1 9">Bacterial flagellum basal body</location>
    </subcellularLocation>
    <subcellularLocation>
        <location evidence="2">Cell membrane</location>
        <topology evidence="2">Multi-pass membrane protein</topology>
    </subcellularLocation>
</comment>
<keyword evidence="15" id="KW-1185">Reference proteome</keyword>
<dbReference type="STRING" id="1114924.SAMN05216258_104448"/>
<evidence type="ECO:0000256" key="11">
    <source>
        <dbReference type="SAM" id="Phobius"/>
    </source>
</evidence>
<comment type="similarity">
    <text evidence="3 9">Belongs to the FliF family.</text>
</comment>
<evidence type="ECO:0000256" key="2">
    <source>
        <dbReference type="ARBA" id="ARBA00004651"/>
    </source>
</evidence>
<feature type="domain" description="Flagellar M-ring N-terminal" evidence="12">
    <location>
        <begin position="38"/>
        <end position="209"/>
    </location>
</feature>
<organism evidence="14 15">
    <name type="scientific">Albimonas pacifica</name>
    <dbReference type="NCBI Taxonomy" id="1114924"/>
    <lineage>
        <taxon>Bacteria</taxon>
        <taxon>Pseudomonadati</taxon>
        <taxon>Pseudomonadota</taxon>
        <taxon>Alphaproteobacteria</taxon>
        <taxon>Rhodobacterales</taxon>
        <taxon>Paracoccaceae</taxon>
        <taxon>Albimonas</taxon>
    </lineage>
</organism>
<protein>
    <recommendedName>
        <fullName evidence="9">Flagellar M-ring protein</fullName>
    </recommendedName>
</protein>
<name>A0A1I3FR01_9RHOB</name>
<evidence type="ECO:0000256" key="8">
    <source>
        <dbReference type="ARBA" id="ARBA00023143"/>
    </source>
</evidence>
<dbReference type="PIRSF" id="PIRSF004862">
    <property type="entry name" value="FliF"/>
    <property type="match status" value="1"/>
</dbReference>
<dbReference type="PANTHER" id="PTHR30046">
    <property type="entry name" value="FLAGELLAR M-RING PROTEIN"/>
    <property type="match status" value="1"/>
</dbReference>
<feature type="domain" description="Flagellar M-ring C-terminal" evidence="13">
    <location>
        <begin position="236"/>
        <end position="397"/>
    </location>
</feature>
<dbReference type="InterPro" id="IPR013556">
    <property type="entry name" value="Flag_M-ring_C"/>
</dbReference>
<dbReference type="RefSeq" id="WP_092859722.1">
    <property type="nucleotide sequence ID" value="NZ_FOQH01000004.1"/>
</dbReference>
<dbReference type="PANTHER" id="PTHR30046:SF0">
    <property type="entry name" value="FLAGELLAR M-RING PROTEIN"/>
    <property type="match status" value="1"/>
</dbReference>
<accession>A0A1I3FR01</accession>
<feature type="transmembrane region" description="Helical" evidence="11">
    <location>
        <begin position="415"/>
        <end position="441"/>
    </location>
</feature>
<evidence type="ECO:0000256" key="6">
    <source>
        <dbReference type="ARBA" id="ARBA00022989"/>
    </source>
</evidence>
<dbReference type="InterPro" id="IPR000067">
    <property type="entry name" value="FlgMring_FliF"/>
</dbReference>
<dbReference type="GO" id="GO:0071973">
    <property type="term" value="P:bacterial-type flagellum-dependent cell motility"/>
    <property type="evidence" value="ECO:0007669"/>
    <property type="project" value="InterPro"/>
</dbReference>
<dbReference type="Proteomes" id="UP000199377">
    <property type="component" value="Unassembled WGS sequence"/>
</dbReference>
<keyword evidence="8 9" id="KW-0975">Bacterial flagellum</keyword>
<dbReference type="Pfam" id="PF08345">
    <property type="entry name" value="YscJ_FliF_C"/>
    <property type="match status" value="1"/>
</dbReference>
<evidence type="ECO:0000256" key="3">
    <source>
        <dbReference type="ARBA" id="ARBA00007971"/>
    </source>
</evidence>
<dbReference type="OrthoDB" id="9807026at2"/>
<evidence type="ECO:0000256" key="10">
    <source>
        <dbReference type="SAM" id="MobiDB-lite"/>
    </source>
</evidence>
<sequence>MDRLSSLWNGLDARRRIVALLAAAAAMLAVWGLARMATEPSMSLLYAGLDPAASGEVISALEARGIPYEARGDSIWAPEGQRDALRMALAADGLPQAGARGYELLDDLSGFGTTAQMFDAAYWRAKEGELARTILALPSIRQARVHIANPPRRPFEQAPTPSASVSVSVGSGALGEAQASAIRHLVSSAVPGLTAAQVTVVDAENGTVLTEEGGPESPQAVEDRAARLKANVERLLEARVGRGAAVVEVMVDADMNSETVTERVLDPQGRVAIHTDTQETSEQSQGGEAGGVTVASNLPDGGQQGAGGSSSTANETRERVNYEVSEVLRERIRRPGEVRKISVAVLVDGVRTVNDAGEVDWTPRPEQELQALRELVESAIGFDPARGDVVTIRTLEFTAPADLGTSASASGAADFLAANAMTLIQLGALSLVALLLGLFVLRPMITRRVEDARTLELEALPAGAGAREQAEAAVALAGEVIDAGQITADRLRALRDLTGERKDDAAALLGLWLEQGEPARETA</sequence>
<evidence type="ECO:0000256" key="5">
    <source>
        <dbReference type="ARBA" id="ARBA00022692"/>
    </source>
</evidence>
<evidence type="ECO:0000259" key="12">
    <source>
        <dbReference type="Pfam" id="PF01514"/>
    </source>
</evidence>
<dbReference type="PRINTS" id="PR01009">
    <property type="entry name" value="FLGMRINGFLIF"/>
</dbReference>
<dbReference type="Pfam" id="PF01514">
    <property type="entry name" value="YscJ_FliF"/>
    <property type="match status" value="1"/>
</dbReference>
<gene>
    <name evidence="14" type="ORF">SAMN05216258_104448</name>
</gene>
<evidence type="ECO:0000256" key="1">
    <source>
        <dbReference type="ARBA" id="ARBA00004117"/>
    </source>
</evidence>
<comment type="function">
    <text evidence="9">The M ring may be actively involved in energy transduction.</text>
</comment>
<dbReference type="GO" id="GO:0003774">
    <property type="term" value="F:cytoskeletal motor activity"/>
    <property type="evidence" value="ECO:0007669"/>
    <property type="project" value="InterPro"/>
</dbReference>
<keyword evidence="7 11" id="KW-0472">Membrane</keyword>
<evidence type="ECO:0000256" key="7">
    <source>
        <dbReference type="ARBA" id="ARBA00023136"/>
    </source>
</evidence>
<dbReference type="AlphaFoldDB" id="A0A1I3FR01"/>